<evidence type="ECO:0000256" key="8">
    <source>
        <dbReference type="ARBA" id="ARBA00023065"/>
    </source>
</evidence>
<dbReference type="Pfam" id="PF00593">
    <property type="entry name" value="TonB_dep_Rec_b-barrel"/>
    <property type="match status" value="1"/>
</dbReference>
<keyword evidence="6 14" id="KW-0732">Signal</keyword>
<dbReference type="InterPro" id="IPR000531">
    <property type="entry name" value="Beta-barrel_TonB"/>
</dbReference>
<dbReference type="SUPFAM" id="SSF56935">
    <property type="entry name" value="Porins"/>
    <property type="match status" value="1"/>
</dbReference>
<feature type="chain" id="PRO_5045195541" evidence="14">
    <location>
        <begin position="22"/>
        <end position="887"/>
    </location>
</feature>
<dbReference type="PANTHER" id="PTHR32552:SF89">
    <property type="entry name" value="CATECHOLATE SIDEROPHORE RECEPTOR FIU"/>
    <property type="match status" value="1"/>
</dbReference>
<evidence type="ECO:0000259" key="16">
    <source>
        <dbReference type="Pfam" id="PF07715"/>
    </source>
</evidence>
<dbReference type="RefSeq" id="WP_344699104.1">
    <property type="nucleotide sequence ID" value="NZ_BAABBM010000001.1"/>
</dbReference>
<sequence length="887" mass="96120">MKKFVLLCTTAMAVMPTAAYAQSTGTVETEKDSIVITGTRARKGTDGIVIQDSTKAKGLVTQEYIAKQSPGQTLLNTINYIPGVNFTQNDPYGSSGGNLRIRGFDGNRVSVTFDGVPLNDSGNYAVYPNQQLDPELVEQINVNLGATDVDSPTASAAGGTVNFRSLIPSNNFGVLADASYGTFDFRRVFGMVQTGAFGPYGTKAWIAGSRNIYDMWRGSGKIDKWQVNAKIYQALGSGGDFISLAGHYNQNRNNNYNNPNLSDLRTLFGTTEVPSSPTEFPVVVGDYSSSQWRQINRIAYPGVCRDASGNPVTRPVGVNGTAQSDPGTGATSATNVCYTPDGPFASQAVTNLLGVQINPSNTGNIRGQSRFTLADGLVLTVDPTYQYVLANGGGQGALLKESDDLLKQGVAGSQGVDLNRDGDYLDTLLVGRPSITNTNRITVLSSLVWRMDPNNTFRVAYTYDRAHHRQTGEYSYTNENFNLTNPFFGRNGTPLLSATGDVLQNRDRTSIALLNQLSGQYIGKFIDDRLRLEIGVRSPWFVRDLDQHCYTPVTGSGFPLCIANPVALGYHIVPTDIDPTTAGSKDLWAPFKAKYKYHKILPNIGATFAINQGLSVFASYAKGLSAPRTDNLYRQPVISVKPETTDSFDLGTRYISGRFQAQATLWKISYKNRIVTSYDPDTNTSIDRNVGKVSSWGFDGGLGVKPVHHLNLIGLLSYTNAKLKDDILIGAVNYNSASPPPASTLSPFEFYCSAIPTTGTKKVNVCGKTDGKFVVETPKWQYGGRVEVDFKPVTVGIQAKHVGARWATDVNDVKVKGYTTVDMDARVGLDFIPGKKSYVQLNVINLLNEHYFGNLSTSINAYGFGNSAPRFTPVASRAVTGTLTLGF</sequence>
<keyword evidence="4" id="KW-0410">Iron transport</keyword>
<protein>
    <submittedName>
        <fullName evidence="17">TonB-dependent receptor</fullName>
    </submittedName>
</protein>
<keyword evidence="18" id="KW-1185">Reference proteome</keyword>
<dbReference type="PANTHER" id="PTHR32552">
    <property type="entry name" value="FERRICHROME IRON RECEPTOR-RELATED"/>
    <property type="match status" value="1"/>
</dbReference>
<evidence type="ECO:0000256" key="13">
    <source>
        <dbReference type="RuleBase" id="RU003357"/>
    </source>
</evidence>
<evidence type="ECO:0000256" key="5">
    <source>
        <dbReference type="ARBA" id="ARBA00022692"/>
    </source>
</evidence>
<evidence type="ECO:0000256" key="11">
    <source>
        <dbReference type="ARBA" id="ARBA00023237"/>
    </source>
</evidence>
<evidence type="ECO:0000256" key="4">
    <source>
        <dbReference type="ARBA" id="ARBA00022496"/>
    </source>
</evidence>
<accession>A0ABP7LBC3</accession>
<dbReference type="PROSITE" id="PS52016">
    <property type="entry name" value="TONB_DEPENDENT_REC_3"/>
    <property type="match status" value="1"/>
</dbReference>
<evidence type="ECO:0000256" key="9">
    <source>
        <dbReference type="ARBA" id="ARBA00023077"/>
    </source>
</evidence>
<evidence type="ECO:0000256" key="12">
    <source>
        <dbReference type="PROSITE-ProRule" id="PRU01360"/>
    </source>
</evidence>
<gene>
    <name evidence="17" type="ORF">GCM10022276_15470</name>
</gene>
<dbReference type="Proteomes" id="UP001500827">
    <property type="component" value="Unassembled WGS sequence"/>
</dbReference>
<evidence type="ECO:0000256" key="6">
    <source>
        <dbReference type="ARBA" id="ARBA00022729"/>
    </source>
</evidence>
<evidence type="ECO:0000256" key="10">
    <source>
        <dbReference type="ARBA" id="ARBA00023136"/>
    </source>
</evidence>
<evidence type="ECO:0000313" key="18">
    <source>
        <dbReference type="Proteomes" id="UP001500827"/>
    </source>
</evidence>
<keyword evidence="11 12" id="KW-0998">Cell outer membrane</keyword>
<evidence type="ECO:0000256" key="2">
    <source>
        <dbReference type="ARBA" id="ARBA00022448"/>
    </source>
</evidence>
<keyword evidence="8" id="KW-0406">Ion transport</keyword>
<name>A0ABP7LBC3_9SPHN</name>
<keyword evidence="3 12" id="KW-1134">Transmembrane beta strand</keyword>
<keyword evidence="17" id="KW-0675">Receptor</keyword>
<keyword evidence="2 12" id="KW-0813">Transport</keyword>
<dbReference type="EMBL" id="BAABBM010000001">
    <property type="protein sequence ID" value="GAA3897384.1"/>
    <property type="molecule type" value="Genomic_DNA"/>
</dbReference>
<dbReference type="Pfam" id="PF07715">
    <property type="entry name" value="Plug"/>
    <property type="match status" value="1"/>
</dbReference>
<evidence type="ECO:0000256" key="3">
    <source>
        <dbReference type="ARBA" id="ARBA00022452"/>
    </source>
</evidence>
<reference evidence="18" key="1">
    <citation type="journal article" date="2019" name="Int. J. Syst. Evol. Microbiol.">
        <title>The Global Catalogue of Microorganisms (GCM) 10K type strain sequencing project: providing services to taxonomists for standard genome sequencing and annotation.</title>
        <authorList>
            <consortium name="The Broad Institute Genomics Platform"/>
            <consortium name="The Broad Institute Genome Sequencing Center for Infectious Disease"/>
            <person name="Wu L."/>
            <person name="Ma J."/>
        </authorList>
    </citation>
    <scope>NUCLEOTIDE SEQUENCE [LARGE SCALE GENOMIC DNA]</scope>
    <source>
        <strain evidence="18">JCM 17543</strain>
    </source>
</reference>
<dbReference type="InterPro" id="IPR036942">
    <property type="entry name" value="Beta-barrel_TonB_sf"/>
</dbReference>
<evidence type="ECO:0000259" key="15">
    <source>
        <dbReference type="Pfam" id="PF00593"/>
    </source>
</evidence>
<feature type="domain" description="TonB-dependent receptor plug" evidence="16">
    <location>
        <begin position="51"/>
        <end position="158"/>
    </location>
</feature>
<evidence type="ECO:0000256" key="7">
    <source>
        <dbReference type="ARBA" id="ARBA00023004"/>
    </source>
</evidence>
<dbReference type="InterPro" id="IPR037066">
    <property type="entry name" value="Plug_dom_sf"/>
</dbReference>
<organism evidence="17 18">
    <name type="scientific">Sphingomonas limnosediminicola</name>
    <dbReference type="NCBI Taxonomy" id="940133"/>
    <lineage>
        <taxon>Bacteria</taxon>
        <taxon>Pseudomonadati</taxon>
        <taxon>Pseudomonadota</taxon>
        <taxon>Alphaproteobacteria</taxon>
        <taxon>Sphingomonadales</taxon>
        <taxon>Sphingomonadaceae</taxon>
        <taxon>Sphingomonas</taxon>
    </lineage>
</organism>
<comment type="subcellular location">
    <subcellularLocation>
        <location evidence="1 12">Cell outer membrane</location>
        <topology evidence="1 12">Multi-pass membrane protein</topology>
    </subcellularLocation>
</comment>
<keyword evidence="5 12" id="KW-0812">Transmembrane</keyword>
<keyword evidence="10 12" id="KW-0472">Membrane</keyword>
<dbReference type="Gene3D" id="2.170.130.10">
    <property type="entry name" value="TonB-dependent receptor, plug domain"/>
    <property type="match status" value="1"/>
</dbReference>
<dbReference type="InterPro" id="IPR012910">
    <property type="entry name" value="Plug_dom"/>
</dbReference>
<dbReference type="Gene3D" id="2.40.170.20">
    <property type="entry name" value="TonB-dependent receptor, beta-barrel domain"/>
    <property type="match status" value="1"/>
</dbReference>
<keyword evidence="7" id="KW-0408">Iron</keyword>
<comment type="caution">
    <text evidence="17">The sequence shown here is derived from an EMBL/GenBank/DDBJ whole genome shotgun (WGS) entry which is preliminary data.</text>
</comment>
<evidence type="ECO:0000256" key="1">
    <source>
        <dbReference type="ARBA" id="ARBA00004571"/>
    </source>
</evidence>
<comment type="similarity">
    <text evidence="12 13">Belongs to the TonB-dependent receptor family.</text>
</comment>
<evidence type="ECO:0000256" key="14">
    <source>
        <dbReference type="SAM" id="SignalP"/>
    </source>
</evidence>
<evidence type="ECO:0000313" key="17">
    <source>
        <dbReference type="EMBL" id="GAA3897384.1"/>
    </source>
</evidence>
<proteinExistence type="inferred from homology"/>
<keyword evidence="9 13" id="KW-0798">TonB box</keyword>
<feature type="signal peptide" evidence="14">
    <location>
        <begin position="1"/>
        <end position="21"/>
    </location>
</feature>
<feature type="domain" description="TonB-dependent receptor-like beta-barrel" evidence="15">
    <location>
        <begin position="358"/>
        <end position="846"/>
    </location>
</feature>
<dbReference type="InterPro" id="IPR039426">
    <property type="entry name" value="TonB-dep_rcpt-like"/>
</dbReference>